<dbReference type="InterPro" id="IPR025105">
    <property type="entry name" value="DUF4010"/>
</dbReference>
<feature type="transmembrane region" description="Helical" evidence="1">
    <location>
        <begin position="244"/>
        <end position="263"/>
    </location>
</feature>
<dbReference type="OrthoDB" id="9813718at2"/>
<name>A0A4Q1KE58_9SPHN</name>
<reference evidence="5" key="1">
    <citation type="submission" date="2019-01" db="EMBL/GenBank/DDBJ databases">
        <title>Cytophagaceae bacterium strain CAR-16.</title>
        <authorList>
            <person name="Chen W.-M."/>
        </authorList>
    </citation>
    <scope>NUCLEOTIDE SEQUENCE [LARGE SCALE GENOMIC DNA]</scope>
    <source>
        <strain evidence="5">CHR27</strain>
    </source>
</reference>
<evidence type="ECO:0000256" key="1">
    <source>
        <dbReference type="SAM" id="Phobius"/>
    </source>
</evidence>
<dbReference type="Pfam" id="PF13194">
    <property type="entry name" value="DUF4010"/>
    <property type="match status" value="1"/>
</dbReference>
<feature type="transmembrane region" description="Helical" evidence="1">
    <location>
        <begin position="215"/>
        <end position="232"/>
    </location>
</feature>
<feature type="domain" description="DUF4010" evidence="3">
    <location>
        <begin position="221"/>
        <end position="429"/>
    </location>
</feature>
<organism evidence="4 5">
    <name type="scientific">Sphingobium fluviale</name>
    <dbReference type="NCBI Taxonomy" id="2506423"/>
    <lineage>
        <taxon>Bacteria</taxon>
        <taxon>Pseudomonadati</taxon>
        <taxon>Pseudomonadota</taxon>
        <taxon>Alphaproteobacteria</taxon>
        <taxon>Sphingomonadales</taxon>
        <taxon>Sphingomonadaceae</taxon>
        <taxon>Sphingobium</taxon>
    </lineage>
</organism>
<feature type="transmembrane region" description="Helical" evidence="1">
    <location>
        <begin position="406"/>
        <end position="432"/>
    </location>
</feature>
<feature type="transmembrane region" description="Helical" evidence="1">
    <location>
        <begin position="306"/>
        <end position="326"/>
    </location>
</feature>
<evidence type="ECO:0000259" key="3">
    <source>
        <dbReference type="Pfam" id="PF13194"/>
    </source>
</evidence>
<dbReference type="InterPro" id="IPR049177">
    <property type="entry name" value="MgtC_SapB_SrpB_YhiD_N"/>
</dbReference>
<evidence type="ECO:0000313" key="5">
    <source>
        <dbReference type="Proteomes" id="UP000290958"/>
    </source>
</evidence>
<feature type="transmembrane region" description="Helical" evidence="1">
    <location>
        <begin position="275"/>
        <end position="299"/>
    </location>
</feature>
<accession>A0A4Q1KE58</accession>
<dbReference type="Pfam" id="PF02308">
    <property type="entry name" value="MgtC"/>
    <property type="match status" value="1"/>
</dbReference>
<gene>
    <name evidence="4" type="ORF">EQG66_12305</name>
</gene>
<feature type="domain" description="MgtC/SapB/SrpB/YhiD N-terminal" evidence="2">
    <location>
        <begin position="47"/>
        <end position="173"/>
    </location>
</feature>
<comment type="caution">
    <text evidence="4">The sequence shown here is derived from an EMBL/GenBank/DDBJ whole genome shotgun (WGS) entry which is preliminary data.</text>
</comment>
<feature type="transmembrane region" description="Helical" evidence="1">
    <location>
        <begin position="97"/>
        <end position="116"/>
    </location>
</feature>
<keyword evidence="1" id="KW-1133">Transmembrane helix</keyword>
<feature type="transmembrane region" description="Helical" evidence="1">
    <location>
        <begin position="346"/>
        <end position="367"/>
    </location>
</feature>
<dbReference type="PANTHER" id="PTHR39084:SF1">
    <property type="entry name" value="DUF4010 DOMAIN-CONTAINING PROTEIN"/>
    <property type="match status" value="1"/>
</dbReference>
<dbReference type="EMBL" id="SBKP01000013">
    <property type="protein sequence ID" value="RXR27247.1"/>
    <property type="molecule type" value="Genomic_DNA"/>
</dbReference>
<keyword evidence="5" id="KW-1185">Reference proteome</keyword>
<keyword evidence="1" id="KW-0812">Transmembrane</keyword>
<protein>
    <submittedName>
        <fullName evidence="4">DUF4010 domain-containing protein</fullName>
    </submittedName>
</protein>
<feature type="transmembrane region" description="Helical" evidence="1">
    <location>
        <begin position="379"/>
        <end position="400"/>
    </location>
</feature>
<dbReference type="Proteomes" id="UP000290958">
    <property type="component" value="Unassembled WGS sequence"/>
</dbReference>
<evidence type="ECO:0000259" key="2">
    <source>
        <dbReference type="Pfam" id="PF02308"/>
    </source>
</evidence>
<feature type="transmembrane region" description="Helical" evidence="1">
    <location>
        <begin position="128"/>
        <end position="148"/>
    </location>
</feature>
<feature type="transmembrane region" description="Helical" evidence="1">
    <location>
        <begin position="40"/>
        <end position="59"/>
    </location>
</feature>
<dbReference type="AlphaFoldDB" id="A0A4Q1KE58"/>
<sequence length="458" mass="48160">MAQRPQADAAQCALGRSACLRRLHLHRRARNRAGIGRPQLLSAPLSLLLALGLGLLIGLERGWRLRQEHDGGRIAGIRTYGLLGLGGGLCGLAARDVSIWLAVVGMAGIVLAVLLAHRARLGEADENVSATNAIVSIMTALLGLQATYGYAREAMIAAGAITLVLSMRDQLHGWLKTLSEQDIRAAAHYGAITLVALPLLPDEAMGAYDALNPRMIWLVVVFVTGLSFAGYWAGKRLGHSRGTIIAAAIGATYSSTAVTLEMARRLRKADADPATFNAGIAAATAMMPVRVLILCAVIAPSALGGFLEGIGAAVLFAIGYALIAALHARQREADGPLPPPRNPFDFWPAVGFAALVAVVLVASHWTIARFGSRGAEVMIGLTGLYDVDAAIIAAANLSHLLTDWRFIGFLFSLPILVNSVVKLVLVLAIAGIAKGWRGALPLGITAMLIGGGMVWLRV</sequence>
<dbReference type="PANTHER" id="PTHR39084">
    <property type="entry name" value="MEMBRANE PROTEIN-RELATED"/>
    <property type="match status" value="1"/>
</dbReference>
<proteinExistence type="predicted"/>
<feature type="transmembrane region" description="Helical" evidence="1">
    <location>
        <begin position="439"/>
        <end position="456"/>
    </location>
</feature>
<evidence type="ECO:0000313" key="4">
    <source>
        <dbReference type="EMBL" id="RXR27247.1"/>
    </source>
</evidence>
<keyword evidence="1" id="KW-0472">Membrane</keyword>